<evidence type="ECO:0000256" key="3">
    <source>
        <dbReference type="ARBA" id="ARBA00022737"/>
    </source>
</evidence>
<organism evidence="4 5">
    <name type="scientific">Rhamnusium bicolor</name>
    <dbReference type="NCBI Taxonomy" id="1586634"/>
    <lineage>
        <taxon>Eukaryota</taxon>
        <taxon>Metazoa</taxon>
        <taxon>Ecdysozoa</taxon>
        <taxon>Arthropoda</taxon>
        <taxon>Hexapoda</taxon>
        <taxon>Insecta</taxon>
        <taxon>Pterygota</taxon>
        <taxon>Neoptera</taxon>
        <taxon>Endopterygota</taxon>
        <taxon>Coleoptera</taxon>
        <taxon>Polyphaga</taxon>
        <taxon>Cucujiformia</taxon>
        <taxon>Chrysomeloidea</taxon>
        <taxon>Cerambycidae</taxon>
        <taxon>Lepturinae</taxon>
        <taxon>Rhagiini</taxon>
        <taxon>Rhamnusium</taxon>
    </lineage>
</organism>
<dbReference type="AlphaFoldDB" id="A0AAV8ZLL2"/>
<evidence type="ECO:0000256" key="1">
    <source>
        <dbReference type="ARBA" id="ARBA00022614"/>
    </source>
</evidence>
<evidence type="ECO:0000313" key="4">
    <source>
        <dbReference type="EMBL" id="KAJ8966308.1"/>
    </source>
</evidence>
<dbReference type="SMART" id="SM00365">
    <property type="entry name" value="LRR_SD22"/>
    <property type="match status" value="6"/>
</dbReference>
<dbReference type="PANTHER" id="PTHR24373">
    <property type="entry name" value="SLIT RELATED LEUCINE-RICH REPEAT NEURONAL PROTEIN"/>
    <property type="match status" value="1"/>
</dbReference>
<reference evidence="4" key="1">
    <citation type="journal article" date="2023" name="Insect Mol. Biol.">
        <title>Genome sequencing provides insights into the evolution of gene families encoding plant cell wall-degrading enzymes in longhorned beetles.</title>
        <authorList>
            <person name="Shin N.R."/>
            <person name="Okamura Y."/>
            <person name="Kirsch R."/>
            <person name="Pauchet Y."/>
        </authorList>
    </citation>
    <scope>NUCLEOTIDE SEQUENCE</scope>
    <source>
        <strain evidence="4">RBIC_L_NR</strain>
    </source>
</reference>
<proteinExistence type="predicted"/>
<keyword evidence="3" id="KW-0677">Repeat</keyword>
<dbReference type="Gene3D" id="3.80.10.10">
    <property type="entry name" value="Ribonuclease Inhibitor"/>
    <property type="match status" value="3"/>
</dbReference>
<dbReference type="InterPro" id="IPR001611">
    <property type="entry name" value="Leu-rich_rpt"/>
</dbReference>
<dbReference type="EMBL" id="JANEYF010001027">
    <property type="protein sequence ID" value="KAJ8966308.1"/>
    <property type="molecule type" value="Genomic_DNA"/>
</dbReference>
<name>A0AAV8ZLL2_9CUCU</name>
<dbReference type="Proteomes" id="UP001162156">
    <property type="component" value="Unassembled WGS sequence"/>
</dbReference>
<accession>A0AAV8ZLL2</accession>
<comment type="caution">
    <text evidence="4">The sequence shown here is derived from an EMBL/GenBank/DDBJ whole genome shotgun (WGS) entry which is preliminary data.</text>
</comment>
<gene>
    <name evidence="4" type="ORF">NQ314_003573</name>
</gene>
<dbReference type="InterPro" id="IPR050328">
    <property type="entry name" value="Dev_Immune_Receptor"/>
</dbReference>
<dbReference type="PANTHER" id="PTHR24373:SF275">
    <property type="entry name" value="TIR DOMAIN-CONTAINING PROTEIN"/>
    <property type="match status" value="1"/>
</dbReference>
<dbReference type="InterPro" id="IPR032675">
    <property type="entry name" value="LRR_dom_sf"/>
</dbReference>
<keyword evidence="2" id="KW-0732">Signal</keyword>
<keyword evidence="5" id="KW-1185">Reference proteome</keyword>
<protein>
    <submittedName>
        <fullName evidence="4">Uncharacterized protein</fullName>
    </submittedName>
</protein>
<dbReference type="PROSITE" id="PS51450">
    <property type="entry name" value="LRR"/>
    <property type="match status" value="7"/>
</dbReference>
<dbReference type="SMART" id="SM00369">
    <property type="entry name" value="LRR_TYP"/>
    <property type="match status" value="9"/>
</dbReference>
<evidence type="ECO:0000256" key="2">
    <source>
        <dbReference type="ARBA" id="ARBA00022729"/>
    </source>
</evidence>
<dbReference type="GO" id="GO:0005615">
    <property type="term" value="C:extracellular space"/>
    <property type="evidence" value="ECO:0007669"/>
    <property type="project" value="TreeGrafter"/>
</dbReference>
<sequence length="480" mass="54992">MEEHPIVAKHISCSDISIIESISNYDIEERNTTYLLTLKVTNSNISVLQTSMFRRFTKLSKLYWDSNIQNILPGTFSYLDNLKELCLQGNQLTSISDGLFNSLGSLEKLDLSNNRIQNISDHAFVGIKLNELDISNNNISHIGQELLDSLNTLTTLDFSYNDLNKVNSFKNLPLRSLNLSHNRISVVDFEVFHENVYEINLSFNSISEITNLNVSRAYEIILHHNNIQHFEGNVNVTYLDLRYNKLETIGTSLFGSGLKRFYAADNSISVINPNAFFGLYDLEHLLLANNNLSSISNSLFKDLRSLTYLDLSGNKLTYFAFGTFDNLVNLHVLNISYNNLKDLQQYTFHSLGHLADLFFQNNEINGVNVSDLMLYMPKLKTVNLDNNDWSCKKLVGIVLNLKNMKVSFPNGDTWEESNIHGIKCHETLDRAPADNGAKSDSDYSKLKHFFNEDFTDTLMYKYFNEEFKNSNFFQILRKSN</sequence>
<evidence type="ECO:0000313" key="5">
    <source>
        <dbReference type="Proteomes" id="UP001162156"/>
    </source>
</evidence>
<keyword evidence="1" id="KW-0433">Leucine-rich repeat</keyword>
<dbReference type="InterPro" id="IPR003591">
    <property type="entry name" value="Leu-rich_rpt_typical-subtyp"/>
</dbReference>
<dbReference type="PRINTS" id="PR00019">
    <property type="entry name" value="LEURICHRPT"/>
</dbReference>
<dbReference type="GO" id="GO:0031012">
    <property type="term" value="C:extracellular matrix"/>
    <property type="evidence" value="ECO:0007669"/>
    <property type="project" value="TreeGrafter"/>
</dbReference>
<dbReference type="SUPFAM" id="SSF52058">
    <property type="entry name" value="L domain-like"/>
    <property type="match status" value="1"/>
</dbReference>
<dbReference type="Pfam" id="PF13855">
    <property type="entry name" value="LRR_8"/>
    <property type="match status" value="4"/>
</dbReference>